<dbReference type="RefSeq" id="WP_021032915.1">
    <property type="nucleotide sequence ID" value="NZ_AHCD03000027.1"/>
</dbReference>
<evidence type="ECO:0008006" key="4">
    <source>
        <dbReference type="Google" id="ProtNLM"/>
    </source>
</evidence>
<proteinExistence type="predicted"/>
<evidence type="ECO:0000313" key="3">
    <source>
        <dbReference type="Proteomes" id="UP000016480"/>
    </source>
</evidence>
<evidence type="ECO:0000256" key="1">
    <source>
        <dbReference type="SAM" id="SignalP"/>
    </source>
</evidence>
<reference evidence="2 3" key="1">
    <citation type="journal article" date="2012" name="J. Bacteriol.">
        <title>Genome sequence of the cycloprodigiosin-producing bacterial strain Pseudoalteromonas rubra ATCC 29570(T).</title>
        <authorList>
            <person name="Xie B.B."/>
            <person name="Shu Y.L."/>
            <person name="Qin Q.L."/>
            <person name="Rong J.C."/>
            <person name="Zhang X.Y."/>
            <person name="Chen X.L."/>
            <person name="Zhou B.C."/>
            <person name="Zhang Y.Z."/>
        </authorList>
    </citation>
    <scope>NUCLEOTIDE SEQUENCE [LARGE SCALE GENOMIC DNA]</scope>
    <source>
        <strain evidence="2 3">DSM 6842</strain>
    </source>
</reference>
<evidence type="ECO:0000313" key="2">
    <source>
        <dbReference type="EMBL" id="KAF7788064.1"/>
    </source>
</evidence>
<feature type="chain" id="PRO_5035719286" description="Lipoprotein" evidence="1">
    <location>
        <begin position="19"/>
        <end position="142"/>
    </location>
</feature>
<gene>
    <name evidence="2" type="ORF">PRUB_a2625</name>
</gene>
<accession>A0A8T0CBC3</accession>
<dbReference type="GeneID" id="61356886"/>
<dbReference type="Proteomes" id="UP000016480">
    <property type="component" value="Unassembled WGS sequence"/>
</dbReference>
<dbReference type="EMBL" id="AHCD03000027">
    <property type="protein sequence ID" value="KAF7788064.1"/>
    <property type="molecule type" value="Genomic_DNA"/>
</dbReference>
<dbReference type="AlphaFoldDB" id="A0A8T0CBC3"/>
<comment type="caution">
    <text evidence="2">The sequence shown here is derived from an EMBL/GenBank/DDBJ whole genome shotgun (WGS) entry which is preliminary data.</text>
</comment>
<protein>
    <recommendedName>
        <fullName evidence="4">Lipoprotein</fullName>
    </recommendedName>
</protein>
<sequence length="142" mass="16384">MKKAVLFIAMFIVSCARAPSVSNVVWPISPEKEAVLLIIASERAYVAPSEHYQIWFRHGEPKSLFFGRCIYFYINDTNTEMYLKFRGMSDDFPTTSFILSHLEPGRTYFYERDLIASRDASKEIFIESTKEAVTEACNRLGF</sequence>
<dbReference type="PROSITE" id="PS51257">
    <property type="entry name" value="PROKAR_LIPOPROTEIN"/>
    <property type="match status" value="1"/>
</dbReference>
<feature type="signal peptide" evidence="1">
    <location>
        <begin position="1"/>
        <end position="18"/>
    </location>
</feature>
<organism evidence="2 3">
    <name type="scientific">Pseudoalteromonas rubra</name>
    <dbReference type="NCBI Taxonomy" id="43658"/>
    <lineage>
        <taxon>Bacteria</taxon>
        <taxon>Pseudomonadati</taxon>
        <taxon>Pseudomonadota</taxon>
        <taxon>Gammaproteobacteria</taxon>
        <taxon>Alteromonadales</taxon>
        <taxon>Pseudoalteromonadaceae</taxon>
        <taxon>Pseudoalteromonas</taxon>
    </lineage>
</organism>
<name>A0A8T0CBC3_9GAMM</name>
<keyword evidence="1" id="KW-0732">Signal</keyword>